<keyword evidence="1" id="KW-0808">Transferase</keyword>
<evidence type="ECO:0000313" key="3">
    <source>
        <dbReference type="EMBL" id="TBU93901.1"/>
    </source>
</evidence>
<dbReference type="RefSeq" id="WP_131197866.1">
    <property type="nucleotide sequence ID" value="NZ_QJUL01000011.1"/>
</dbReference>
<protein>
    <recommendedName>
        <fullName evidence="2">Methyltransferase domain-containing protein</fullName>
    </recommendedName>
</protein>
<dbReference type="Proteomes" id="UP000293172">
    <property type="component" value="Unassembled WGS sequence"/>
</dbReference>
<dbReference type="PANTHER" id="PTHR43861">
    <property type="entry name" value="TRANS-ACONITATE 2-METHYLTRANSFERASE-RELATED"/>
    <property type="match status" value="1"/>
</dbReference>
<dbReference type="Pfam" id="PF13649">
    <property type="entry name" value="Methyltransf_25"/>
    <property type="match status" value="1"/>
</dbReference>
<dbReference type="InterPro" id="IPR041698">
    <property type="entry name" value="Methyltransf_25"/>
</dbReference>
<dbReference type="AlphaFoldDB" id="A0A4Q9R2P7"/>
<dbReference type="InterPro" id="IPR029063">
    <property type="entry name" value="SAM-dependent_MTases_sf"/>
</dbReference>
<evidence type="ECO:0000313" key="4">
    <source>
        <dbReference type="Proteomes" id="UP000293172"/>
    </source>
</evidence>
<dbReference type="CDD" id="cd02440">
    <property type="entry name" value="AdoMet_MTases"/>
    <property type="match status" value="1"/>
</dbReference>
<evidence type="ECO:0000259" key="2">
    <source>
        <dbReference type="Pfam" id="PF13649"/>
    </source>
</evidence>
<dbReference type="EMBL" id="QJUL01000011">
    <property type="protein sequence ID" value="TBU93901.1"/>
    <property type="molecule type" value="Genomic_DNA"/>
</dbReference>
<dbReference type="OrthoDB" id="9801609at2"/>
<dbReference type="SUPFAM" id="SSF53335">
    <property type="entry name" value="S-adenosyl-L-methionine-dependent methyltransferases"/>
    <property type="match status" value="1"/>
</dbReference>
<dbReference type="Gene3D" id="3.40.50.150">
    <property type="entry name" value="Vaccinia Virus protein VP39"/>
    <property type="match status" value="1"/>
</dbReference>
<comment type="caution">
    <text evidence="3">The sequence shown here is derived from an EMBL/GenBank/DDBJ whole genome shotgun (WGS) entry which is preliminary data.</text>
</comment>
<sequence length="630" mass="71486">MKWNCIACVEDLVRPAELLGAFPVPLLTLVGEPIRQGVRQAPLFEPGAGLPTRLVEYGGQRFDWAEFTRLAYDEEHSSWEQLNFSLPEPAGAYLRTCIAPGTLLLAVEMPVWFKAWCNEYAIDYLDLRISPLRFARDFYVAIDTNCAALYERIEPQGVLPEEVALEATAMSASALKQRWELDRRGTYAQDLGDTLIFIGQTSFDAAIIGSSGRHLRCEDFTERLRAIVRSRPGYRVLYKPHPYDDGFAAQELQSLASIIDRPIAPCPNNSYQVLCSTSNVELIAISSGVLQEAEFFGKTVHWLHEPLVPLAWPGERARSGHYLQVHFQELLAPSFWHRILDPEQAAPRIPRLPALAPDHGRELLDTWWDYSKFKLWQRNFWIEAFERSGGGLLRQRVAALEAADTPIGQAPQAPVEVADERWSRCLHEIQARIKAQPQQFGRGELYQAHEAWGVPGQRPTLQRIEAYQLQAWLPAHARVLDIGCNIGMFGLALSTRIHSYYGFDNNPLLIDVARQIASVREIGNCHFECESFEDFSLHNQGRTFDMVLSFAVHVWIGMTPGDYARTLYGLLRPGGLLVLESNRLDTNDKDFFRNVRYFLDEGFDVRFCGRLKDDGIIERGFYVLAKEGPC</sequence>
<feature type="domain" description="Methyltransferase" evidence="2">
    <location>
        <begin position="479"/>
        <end position="575"/>
    </location>
</feature>
<name>A0A4Q9R2P7_9GAMM</name>
<organism evidence="3 4">
    <name type="scientific">Phytopseudomonas dryadis</name>
    <dbReference type="NCBI Taxonomy" id="2487520"/>
    <lineage>
        <taxon>Bacteria</taxon>
        <taxon>Pseudomonadati</taxon>
        <taxon>Pseudomonadota</taxon>
        <taxon>Gammaproteobacteria</taxon>
        <taxon>Pseudomonadales</taxon>
        <taxon>Pseudomonadaceae</taxon>
        <taxon>Phytopseudomonas</taxon>
    </lineage>
</organism>
<reference evidence="3 4" key="1">
    <citation type="submission" date="2018-06" db="EMBL/GenBank/DDBJ databases">
        <title>Three novel Pseudomonas species isolated from symptomatic oak.</title>
        <authorList>
            <person name="Bueno-Gonzalez V."/>
            <person name="Brady C."/>
        </authorList>
    </citation>
    <scope>NUCLEOTIDE SEQUENCE [LARGE SCALE GENOMIC DNA]</scope>
    <source>
        <strain evidence="3 4">P6B</strain>
    </source>
</reference>
<gene>
    <name evidence="3" type="ORF">DNK44_09490</name>
</gene>
<evidence type="ECO:0000256" key="1">
    <source>
        <dbReference type="ARBA" id="ARBA00022679"/>
    </source>
</evidence>
<accession>A0A4Q9R2P7</accession>
<proteinExistence type="predicted"/>